<dbReference type="Proteomes" id="UP001595868">
    <property type="component" value="Unassembled WGS sequence"/>
</dbReference>
<gene>
    <name evidence="1" type="ORF">ACFOX0_32110</name>
</gene>
<evidence type="ECO:0000313" key="2">
    <source>
        <dbReference type="Proteomes" id="UP001595868"/>
    </source>
</evidence>
<keyword evidence="2" id="KW-1185">Reference proteome</keyword>
<organism evidence="1 2">
    <name type="scientific">Micromonospora zhanjiangensis</name>
    <dbReference type="NCBI Taxonomy" id="1522057"/>
    <lineage>
        <taxon>Bacteria</taxon>
        <taxon>Bacillati</taxon>
        <taxon>Actinomycetota</taxon>
        <taxon>Actinomycetes</taxon>
        <taxon>Micromonosporales</taxon>
        <taxon>Micromonosporaceae</taxon>
        <taxon>Micromonospora</taxon>
    </lineage>
</organism>
<reference evidence="2" key="1">
    <citation type="journal article" date="2019" name="Int. J. Syst. Evol. Microbiol.">
        <title>The Global Catalogue of Microorganisms (GCM) 10K type strain sequencing project: providing services to taxonomists for standard genome sequencing and annotation.</title>
        <authorList>
            <consortium name="The Broad Institute Genomics Platform"/>
            <consortium name="The Broad Institute Genome Sequencing Center for Infectious Disease"/>
            <person name="Wu L."/>
            <person name="Ma J."/>
        </authorList>
    </citation>
    <scope>NUCLEOTIDE SEQUENCE [LARGE SCALE GENOMIC DNA]</scope>
    <source>
        <strain evidence="2">2902at01</strain>
    </source>
</reference>
<protein>
    <submittedName>
        <fullName evidence="1">Uncharacterized protein</fullName>
    </submittedName>
</protein>
<dbReference type="EMBL" id="JBHSBN010000045">
    <property type="protein sequence ID" value="MFC4110551.1"/>
    <property type="molecule type" value="Genomic_DNA"/>
</dbReference>
<accession>A0ABV8KX21</accession>
<comment type="caution">
    <text evidence="1">The sequence shown here is derived from an EMBL/GenBank/DDBJ whole genome shotgun (WGS) entry which is preliminary data.</text>
</comment>
<proteinExistence type="predicted"/>
<dbReference type="RefSeq" id="WP_377553063.1">
    <property type="nucleotide sequence ID" value="NZ_JBHSBN010000045.1"/>
</dbReference>
<name>A0ABV8KX21_9ACTN</name>
<evidence type="ECO:0000313" key="1">
    <source>
        <dbReference type="EMBL" id="MFC4110551.1"/>
    </source>
</evidence>
<sequence>MTPQPGDVLVIDGQASVQFAGDRRLLLRVTVVDQRPTYHGWIWLTGYVLDGTGQAIDKREVFVQVAGLRYASRPRPARPAAPARAAGRRRV</sequence>